<dbReference type="Proteomes" id="UP000306825">
    <property type="component" value="Chromosome"/>
</dbReference>
<sequence length="89" mass="10579">MKEKEEILKNIDGVIEDNKISFYIVRNIVIAIIFSLVLLLPKIYISNHIYLYSIKINKLLNEYYSLKAENSILKSKIEKLKFKNRLNNF</sequence>
<gene>
    <name evidence="2" type="ORF">FE773_06580</name>
</gene>
<protein>
    <recommendedName>
        <fullName evidence="4">Septum formation initiator</fullName>
    </recommendedName>
</protein>
<dbReference type="EMBL" id="CP040463">
    <property type="protein sequence ID" value="QCT94860.1"/>
    <property type="molecule type" value="Genomic_DNA"/>
</dbReference>
<reference evidence="2 3" key="1">
    <citation type="submission" date="2019-05" db="EMBL/GenBank/DDBJ databases">
        <title>A comparative analysis of the Nautiliaceae.</title>
        <authorList>
            <person name="Grosche A."/>
            <person name="Smedile F."/>
            <person name="Vetriani C."/>
        </authorList>
    </citation>
    <scope>NUCLEOTIDE SEQUENCE [LARGE SCALE GENOMIC DNA]</scope>
    <source>
        <strain evidence="2 3">TB-2</strain>
    </source>
</reference>
<name>A0ABX5VCF5_9BACT</name>
<proteinExistence type="predicted"/>
<evidence type="ECO:0008006" key="4">
    <source>
        <dbReference type="Google" id="ProtNLM"/>
    </source>
</evidence>
<keyword evidence="3" id="KW-1185">Reference proteome</keyword>
<keyword evidence="1" id="KW-0472">Membrane</keyword>
<dbReference type="RefSeq" id="WP_138323555.1">
    <property type="nucleotide sequence ID" value="NZ_CP040463.1"/>
</dbReference>
<keyword evidence="1" id="KW-0812">Transmembrane</keyword>
<evidence type="ECO:0000256" key="1">
    <source>
        <dbReference type="SAM" id="Phobius"/>
    </source>
</evidence>
<feature type="transmembrane region" description="Helical" evidence="1">
    <location>
        <begin position="20"/>
        <end position="40"/>
    </location>
</feature>
<evidence type="ECO:0000313" key="2">
    <source>
        <dbReference type="EMBL" id="QCT94860.1"/>
    </source>
</evidence>
<keyword evidence="1" id="KW-1133">Transmembrane helix</keyword>
<evidence type="ECO:0000313" key="3">
    <source>
        <dbReference type="Proteomes" id="UP000306825"/>
    </source>
</evidence>
<organism evidence="2 3">
    <name type="scientific">Caminibacter mediatlanticus TB-2</name>
    <dbReference type="NCBI Taxonomy" id="391592"/>
    <lineage>
        <taxon>Bacteria</taxon>
        <taxon>Pseudomonadati</taxon>
        <taxon>Campylobacterota</taxon>
        <taxon>Epsilonproteobacteria</taxon>
        <taxon>Nautiliales</taxon>
        <taxon>Nautiliaceae</taxon>
        <taxon>Caminibacter</taxon>
    </lineage>
</organism>
<accession>A0ABX5VCF5</accession>